<protein>
    <submittedName>
        <fullName evidence="1">Uncharacterized protein</fullName>
    </submittedName>
</protein>
<sequence>MAGAPLSSLLELFGSAKKSVPFTSSYRMHSVDYPFAYLINSLLAWTSKVFRHSLP</sequence>
<reference evidence="1" key="1">
    <citation type="submission" date="2018-02" db="EMBL/GenBank/DDBJ databases">
        <title>Rhizophora mucronata_Transcriptome.</title>
        <authorList>
            <person name="Meera S.P."/>
            <person name="Sreeshan A."/>
            <person name="Augustine A."/>
        </authorList>
    </citation>
    <scope>NUCLEOTIDE SEQUENCE</scope>
    <source>
        <tissue evidence="1">Leaf</tissue>
    </source>
</reference>
<dbReference type="AlphaFoldDB" id="A0A2P2Q6F7"/>
<evidence type="ECO:0000313" key="1">
    <source>
        <dbReference type="EMBL" id="MBX62469.1"/>
    </source>
</evidence>
<accession>A0A2P2Q6F7</accession>
<organism evidence="1">
    <name type="scientific">Rhizophora mucronata</name>
    <name type="common">Asiatic mangrove</name>
    <dbReference type="NCBI Taxonomy" id="61149"/>
    <lineage>
        <taxon>Eukaryota</taxon>
        <taxon>Viridiplantae</taxon>
        <taxon>Streptophyta</taxon>
        <taxon>Embryophyta</taxon>
        <taxon>Tracheophyta</taxon>
        <taxon>Spermatophyta</taxon>
        <taxon>Magnoliopsida</taxon>
        <taxon>eudicotyledons</taxon>
        <taxon>Gunneridae</taxon>
        <taxon>Pentapetalae</taxon>
        <taxon>rosids</taxon>
        <taxon>fabids</taxon>
        <taxon>Malpighiales</taxon>
        <taxon>Rhizophoraceae</taxon>
        <taxon>Rhizophora</taxon>
    </lineage>
</organism>
<name>A0A2P2Q6F7_RHIMU</name>
<proteinExistence type="predicted"/>
<dbReference type="EMBL" id="GGEC01081985">
    <property type="protein sequence ID" value="MBX62469.1"/>
    <property type="molecule type" value="Transcribed_RNA"/>
</dbReference>